<name>A0A672UFR5_STRHB</name>
<reference evidence="1 2" key="1">
    <citation type="submission" date="2019-11" db="EMBL/GenBank/DDBJ databases">
        <title>Strigops habroptila (kakapo) genome, bStrHab1, primary haplotype, v2.</title>
        <authorList>
            <person name="Jarvis E.D."/>
            <person name="Howard J."/>
            <person name="Rhie A."/>
            <person name="Phillippy A."/>
            <person name="Korlach J."/>
            <person name="Digby A."/>
            <person name="Iorns D."/>
            <person name="Eason D."/>
            <person name="Robertson B."/>
            <person name="Raemaekers T."/>
            <person name="Howe K."/>
            <person name="Lewin H."/>
            <person name="Damas J."/>
            <person name="Hastie A."/>
            <person name="Tracey A."/>
            <person name="Chow W."/>
            <person name="Fedrigo O."/>
        </authorList>
    </citation>
    <scope>NUCLEOTIDE SEQUENCE [LARGE SCALE GENOMIC DNA]</scope>
</reference>
<reference evidence="1" key="3">
    <citation type="submission" date="2025-09" db="UniProtKB">
        <authorList>
            <consortium name="Ensembl"/>
        </authorList>
    </citation>
    <scope>IDENTIFICATION</scope>
</reference>
<keyword evidence="2" id="KW-1185">Reference proteome</keyword>
<reference evidence="1" key="2">
    <citation type="submission" date="2025-08" db="UniProtKB">
        <authorList>
            <consortium name="Ensembl"/>
        </authorList>
    </citation>
    <scope>IDENTIFICATION</scope>
</reference>
<protein>
    <submittedName>
        <fullName evidence="1">Ciliary microtubule inner protein 2C</fullName>
    </submittedName>
</protein>
<dbReference type="AlphaFoldDB" id="A0A672UFR5"/>
<dbReference type="GeneTree" id="ENSGT00390000018634"/>
<dbReference type="InterPro" id="IPR052329">
    <property type="entry name" value="CIMIP2C"/>
</dbReference>
<organism evidence="1 2">
    <name type="scientific">Strigops habroptila</name>
    <name type="common">Kakapo</name>
    <dbReference type="NCBI Taxonomy" id="2489341"/>
    <lineage>
        <taxon>Eukaryota</taxon>
        <taxon>Metazoa</taxon>
        <taxon>Chordata</taxon>
        <taxon>Craniata</taxon>
        <taxon>Vertebrata</taxon>
        <taxon>Euteleostomi</taxon>
        <taxon>Archelosauria</taxon>
        <taxon>Archosauria</taxon>
        <taxon>Dinosauria</taxon>
        <taxon>Saurischia</taxon>
        <taxon>Theropoda</taxon>
        <taxon>Coelurosauria</taxon>
        <taxon>Aves</taxon>
        <taxon>Neognathae</taxon>
        <taxon>Neoaves</taxon>
        <taxon>Telluraves</taxon>
        <taxon>Australaves</taxon>
        <taxon>Psittaciformes</taxon>
        <taxon>Psittacidae</taxon>
        <taxon>Strigops</taxon>
    </lineage>
</organism>
<dbReference type="GO" id="GO:0160111">
    <property type="term" value="C:axonemal A tubule inner sheath"/>
    <property type="evidence" value="ECO:0007669"/>
    <property type="project" value="Ensembl"/>
</dbReference>
<dbReference type="PANTHER" id="PTHR34924">
    <property type="entry name" value="UPF0573 PROTEIN C2ORF70"/>
    <property type="match status" value="1"/>
</dbReference>
<evidence type="ECO:0000313" key="2">
    <source>
        <dbReference type="Proteomes" id="UP000472266"/>
    </source>
</evidence>
<dbReference type="PANTHER" id="PTHR34924:SF1">
    <property type="entry name" value="PROTEIN FAM166C"/>
    <property type="match status" value="1"/>
</dbReference>
<dbReference type="Proteomes" id="UP000472266">
    <property type="component" value="Chromosome 7"/>
</dbReference>
<evidence type="ECO:0000313" key="1">
    <source>
        <dbReference type="Ensembl" id="ENSSHBP00005013195.1"/>
    </source>
</evidence>
<accession>A0A672UFR5</accession>
<dbReference type="GO" id="GO:0030317">
    <property type="term" value="P:flagellated sperm motility"/>
    <property type="evidence" value="ECO:0007669"/>
    <property type="project" value="Ensembl"/>
</dbReference>
<dbReference type="InParanoid" id="A0A672UFR5"/>
<proteinExistence type="predicted"/>
<dbReference type="Ensembl" id="ENSSHBT00005015885.1">
    <property type="protein sequence ID" value="ENSSHBP00005013195.1"/>
    <property type="gene ID" value="ENSSHBG00005011584.1"/>
</dbReference>
<sequence>FSARRGTSCSLSYSSAYSQPGMWWTLLCQQQLPAQGTSKTQGMGLKKENKTMSWVMKATTMIPWAAVYPQMRSEDQDVYPHIPLQTRFNLDGGRSQELSRFYQLAQQHRDFYRDKSGMLYIHPFFVLPLKEKERYPHPLDIPLLSTKTHWHLMRVSPLNVQTYQTFPSGKRISAEERQNRNIYFEHRA</sequence>
<gene>
    <name evidence="1" type="primary">CIMIP2C</name>
</gene>
<dbReference type="GO" id="GO:0036126">
    <property type="term" value="C:sperm flagellum"/>
    <property type="evidence" value="ECO:0007669"/>
    <property type="project" value="Ensembl"/>
</dbReference>